<dbReference type="Proteomes" id="UP000005239">
    <property type="component" value="Unassembled WGS sequence"/>
</dbReference>
<dbReference type="AlphaFoldDB" id="A0A454XN93"/>
<gene>
    <name evidence="1" type="primary">WBGene00278882</name>
</gene>
<reference evidence="1" key="2">
    <citation type="submission" date="2022-06" db="UniProtKB">
        <authorList>
            <consortium name="EnsemblMetazoa"/>
        </authorList>
    </citation>
    <scope>IDENTIFICATION</scope>
    <source>
        <strain evidence="1">PS312</strain>
    </source>
</reference>
<dbReference type="PANTHER" id="PTHR22943:SF248">
    <property type="entry name" value="SEVEN TM RECEPTOR"/>
    <property type="match status" value="1"/>
</dbReference>
<evidence type="ECO:0000313" key="1">
    <source>
        <dbReference type="EnsemblMetazoa" id="PPA40513.1"/>
    </source>
</evidence>
<dbReference type="SUPFAM" id="SSF81321">
    <property type="entry name" value="Family A G protein-coupled receptor-like"/>
    <property type="match status" value="1"/>
</dbReference>
<protein>
    <submittedName>
        <fullName evidence="1">G protein-coupled receptor</fullName>
    </submittedName>
</protein>
<accession>A0A8R1UTV8</accession>
<accession>A0A454XN93</accession>
<dbReference type="EnsemblMetazoa" id="PPA40513.1">
    <property type="protein sequence ID" value="PPA40513.1"/>
    <property type="gene ID" value="WBGene00278882"/>
</dbReference>
<dbReference type="Pfam" id="PF10326">
    <property type="entry name" value="7TM_GPCR_Str"/>
    <property type="match status" value="1"/>
</dbReference>
<name>A0A454XN93_PRIPA</name>
<dbReference type="PANTHER" id="PTHR22943">
    <property type="entry name" value="7-TRANSMEMBRANE DOMAIN RECEPTOR C.ELEGANS"/>
    <property type="match status" value="1"/>
</dbReference>
<sequence>MLAFDVIMTISFSIAIILGSLTFYHIKNADKISSVAHNLQWKLFIAVCAQTFVPTLFVYIPYFFIINFPFFGIPLYYVDDAWMRMTACFPAWDAVIIILLISDYRNGLVSLFRKKKTVQTEVTWKAVSSIAPSTINSSAVVEDLPRPH</sequence>
<keyword evidence="2" id="KW-1185">Reference proteome</keyword>
<proteinExistence type="predicted"/>
<organism evidence="1 2">
    <name type="scientific">Pristionchus pacificus</name>
    <name type="common">Parasitic nematode worm</name>
    <dbReference type="NCBI Taxonomy" id="54126"/>
    <lineage>
        <taxon>Eukaryota</taxon>
        <taxon>Metazoa</taxon>
        <taxon>Ecdysozoa</taxon>
        <taxon>Nematoda</taxon>
        <taxon>Chromadorea</taxon>
        <taxon>Rhabditida</taxon>
        <taxon>Rhabditina</taxon>
        <taxon>Diplogasteromorpha</taxon>
        <taxon>Diplogasteroidea</taxon>
        <taxon>Neodiplogasteridae</taxon>
        <taxon>Pristionchus</taxon>
    </lineage>
</organism>
<dbReference type="InterPro" id="IPR019428">
    <property type="entry name" value="7TM_GPCR_serpentine_rcpt_Str"/>
</dbReference>
<dbReference type="OMA" id="NWNGISG"/>
<reference evidence="2" key="1">
    <citation type="journal article" date="2008" name="Nat. Genet.">
        <title>The Pristionchus pacificus genome provides a unique perspective on nematode lifestyle and parasitism.</title>
        <authorList>
            <person name="Dieterich C."/>
            <person name="Clifton S.W."/>
            <person name="Schuster L.N."/>
            <person name="Chinwalla A."/>
            <person name="Delehaunty K."/>
            <person name="Dinkelacker I."/>
            <person name="Fulton L."/>
            <person name="Fulton R."/>
            <person name="Godfrey J."/>
            <person name="Minx P."/>
            <person name="Mitreva M."/>
            <person name="Roeseler W."/>
            <person name="Tian H."/>
            <person name="Witte H."/>
            <person name="Yang S.P."/>
            <person name="Wilson R.K."/>
            <person name="Sommer R.J."/>
        </authorList>
    </citation>
    <scope>NUCLEOTIDE SEQUENCE [LARGE SCALE GENOMIC DNA]</scope>
    <source>
        <strain evidence="2">PS312</strain>
    </source>
</reference>
<evidence type="ECO:0000313" key="2">
    <source>
        <dbReference type="Proteomes" id="UP000005239"/>
    </source>
</evidence>